<dbReference type="OrthoDB" id="7947920at2"/>
<evidence type="ECO:0000313" key="1">
    <source>
        <dbReference type="EMBL" id="QEE19816.1"/>
    </source>
</evidence>
<evidence type="ECO:0000313" key="2">
    <source>
        <dbReference type="Proteomes" id="UP000321062"/>
    </source>
</evidence>
<protein>
    <recommendedName>
        <fullName evidence="3">AMP nucleosidase</fullName>
    </recommendedName>
</protein>
<name>A0A5B9DL90_9HYPH</name>
<dbReference type="Gene3D" id="3.40.50.450">
    <property type="match status" value="1"/>
</dbReference>
<evidence type="ECO:0008006" key="3">
    <source>
        <dbReference type="Google" id="ProtNLM"/>
    </source>
</evidence>
<proteinExistence type="predicted"/>
<organism evidence="1 2">
    <name type="scientific">Paradevosia tibetensis</name>
    <dbReference type="NCBI Taxonomy" id="1447062"/>
    <lineage>
        <taxon>Bacteria</taxon>
        <taxon>Pseudomonadati</taxon>
        <taxon>Pseudomonadota</taxon>
        <taxon>Alphaproteobacteria</taxon>
        <taxon>Hyphomicrobiales</taxon>
        <taxon>Devosiaceae</taxon>
        <taxon>Paradevosia</taxon>
    </lineage>
</organism>
<dbReference type="KEGG" id="yti:FNA67_06355"/>
<dbReference type="Proteomes" id="UP000321062">
    <property type="component" value="Chromosome"/>
</dbReference>
<dbReference type="AlphaFoldDB" id="A0A5B9DL90"/>
<sequence>MTMQLPGTTHSAKPTLAVFASQQGPGDAERSSIMSQAGTYFARKGARIVCLIDALTIPVPLITSARAAGGEVVIIADERAPLLPALQGVAVERIAEVGERLTRVSTLADGFIGLPGSLASASSLYSAWVKGGGGQGGKPVVLYNRNHAFEVLRGYVADVVSHSRRGHEQVVQFADSIEDSWNRIARMLNLH</sequence>
<dbReference type="RefSeq" id="WP_147655441.1">
    <property type="nucleotide sequence ID" value="NZ_BMFM01000001.1"/>
</dbReference>
<accession>A0A5B9DL90</accession>
<reference evidence="1 2" key="1">
    <citation type="journal article" date="2015" name="Int. J. Syst. Evol. Microbiol.">
        <title>Youhaiella tibetensis gen. nov., sp. nov., isolated from subsurface sediment.</title>
        <authorList>
            <person name="Wang Y.X."/>
            <person name="Huang F.Q."/>
            <person name="Nogi Y."/>
            <person name="Pang S.J."/>
            <person name="Wang P.K."/>
            <person name="Lv J."/>
        </authorList>
    </citation>
    <scope>NUCLEOTIDE SEQUENCE [LARGE SCALE GENOMIC DNA]</scope>
    <source>
        <strain evidence="2">fig4</strain>
    </source>
</reference>
<gene>
    <name evidence="1" type="ORF">FNA67_06355</name>
</gene>
<keyword evidence="2" id="KW-1185">Reference proteome</keyword>
<dbReference type="EMBL" id="CP041690">
    <property type="protein sequence ID" value="QEE19816.1"/>
    <property type="molecule type" value="Genomic_DNA"/>
</dbReference>
<dbReference type="SUPFAM" id="SSF102405">
    <property type="entry name" value="MCP/YpsA-like"/>
    <property type="match status" value="1"/>
</dbReference>